<name>A0ABS2J6B5_9ACTN</name>
<proteinExistence type="predicted"/>
<reference evidence="2 3" key="1">
    <citation type="submission" date="2021-02" db="EMBL/GenBank/DDBJ databases">
        <authorList>
            <person name="Lee D.-H."/>
        </authorList>
    </citation>
    <scope>NUCLEOTIDE SEQUENCE [LARGE SCALE GENOMIC DNA]</scope>
    <source>
        <strain evidence="2 3">MMS20-R2-29</strain>
    </source>
</reference>
<dbReference type="RefSeq" id="WP_204956675.1">
    <property type="nucleotide sequence ID" value="NZ_JAFEUO010000001.1"/>
</dbReference>
<feature type="domain" description="GTPase HflX N-terminal" evidence="1">
    <location>
        <begin position="54"/>
        <end position="103"/>
    </location>
</feature>
<evidence type="ECO:0000259" key="1">
    <source>
        <dbReference type="Pfam" id="PF13167"/>
    </source>
</evidence>
<dbReference type="InterPro" id="IPR025121">
    <property type="entry name" value="GTPase_HflX_N"/>
</dbReference>
<dbReference type="Pfam" id="PF13167">
    <property type="entry name" value="GTP-bdg_N"/>
    <property type="match status" value="1"/>
</dbReference>
<protein>
    <recommendedName>
        <fullName evidence="1">GTPase HflX N-terminal domain-containing protein</fullName>
    </recommendedName>
</protein>
<evidence type="ECO:0000313" key="2">
    <source>
        <dbReference type="EMBL" id="MBM7081319.1"/>
    </source>
</evidence>
<evidence type="ECO:0000313" key="3">
    <source>
        <dbReference type="Proteomes" id="UP000809587"/>
    </source>
</evidence>
<gene>
    <name evidence="2" type="ORF">JQN84_02000</name>
</gene>
<keyword evidence="3" id="KW-1185">Reference proteome</keyword>
<sequence length="109" mass="11514">MMLVGLFSAKDKQVEAKLDLLAASVEARGGRVVGRQIQRRGISRGGASKMTSPFSRRTLLSSGKAHEVADACRSAAVAMAVFVNPLTDHQRTVLSDLFGCPVVSGDDLA</sequence>
<dbReference type="Proteomes" id="UP000809587">
    <property type="component" value="Unassembled WGS sequence"/>
</dbReference>
<comment type="caution">
    <text evidence="2">The sequence shown here is derived from an EMBL/GenBank/DDBJ whole genome shotgun (WGS) entry which is preliminary data.</text>
</comment>
<accession>A0ABS2J6B5</accession>
<organism evidence="2 3">
    <name type="scientific">Micromonospora humidisoli</name>
    <dbReference type="NCBI Taxonomy" id="2807622"/>
    <lineage>
        <taxon>Bacteria</taxon>
        <taxon>Bacillati</taxon>
        <taxon>Actinomycetota</taxon>
        <taxon>Actinomycetes</taxon>
        <taxon>Micromonosporales</taxon>
        <taxon>Micromonosporaceae</taxon>
        <taxon>Micromonospora</taxon>
    </lineage>
</organism>
<dbReference type="EMBL" id="JAFEUO010000001">
    <property type="protein sequence ID" value="MBM7081319.1"/>
    <property type="molecule type" value="Genomic_DNA"/>
</dbReference>